<dbReference type="AlphaFoldDB" id="A0A9P9D9A3"/>
<reference evidence="1" key="1">
    <citation type="journal article" date="2021" name="Nat. Commun.">
        <title>Genetic determinants of endophytism in the Arabidopsis root mycobiome.</title>
        <authorList>
            <person name="Mesny F."/>
            <person name="Miyauchi S."/>
            <person name="Thiergart T."/>
            <person name="Pickel B."/>
            <person name="Atanasova L."/>
            <person name="Karlsson M."/>
            <person name="Huettel B."/>
            <person name="Barry K.W."/>
            <person name="Haridas S."/>
            <person name="Chen C."/>
            <person name="Bauer D."/>
            <person name="Andreopoulos W."/>
            <person name="Pangilinan J."/>
            <person name="LaButti K."/>
            <person name="Riley R."/>
            <person name="Lipzen A."/>
            <person name="Clum A."/>
            <person name="Drula E."/>
            <person name="Henrissat B."/>
            <person name="Kohler A."/>
            <person name="Grigoriev I.V."/>
            <person name="Martin F.M."/>
            <person name="Hacquard S."/>
        </authorList>
    </citation>
    <scope>NUCLEOTIDE SEQUENCE</scope>
    <source>
        <strain evidence="1">MPI-CAGE-CH-0243</strain>
    </source>
</reference>
<sequence length="228" mass="24992">MWYPSTFVCHAPHQIHQSPTTAPAKLRLARLQYIILPLITPGATHGRKCVFIASNPSPTTSRATSASGCVPISFFRCKSQVSAGKEPASRLFTPLSASSPPCLPCTLCTYRRSEACAWLHRAHRDRRRIEAHPFSILPLPNSLFLLLEDASLPRVIMAVLKFALLARLLVYSTLVGITPPPMRIDEARGSCRHLPVPVSSESHPHPWTSFTVSFPAPSALCATGPRLL</sequence>
<comment type="caution">
    <text evidence="1">The sequence shown here is derived from an EMBL/GenBank/DDBJ whole genome shotgun (WGS) entry which is preliminary data.</text>
</comment>
<gene>
    <name evidence="1" type="ORF">B0J11DRAFT_124434</name>
</gene>
<evidence type="ECO:0000313" key="2">
    <source>
        <dbReference type="Proteomes" id="UP000700596"/>
    </source>
</evidence>
<accession>A0A9P9D9A3</accession>
<name>A0A9P9D9A3_9PLEO</name>
<protein>
    <submittedName>
        <fullName evidence="1">Uncharacterized protein</fullName>
    </submittedName>
</protein>
<dbReference type="Proteomes" id="UP000700596">
    <property type="component" value="Unassembled WGS sequence"/>
</dbReference>
<dbReference type="EMBL" id="JAGMWT010000016">
    <property type="protein sequence ID" value="KAH7115135.1"/>
    <property type="molecule type" value="Genomic_DNA"/>
</dbReference>
<proteinExistence type="predicted"/>
<organism evidence="1 2">
    <name type="scientific">Dendryphion nanum</name>
    <dbReference type="NCBI Taxonomy" id="256645"/>
    <lineage>
        <taxon>Eukaryota</taxon>
        <taxon>Fungi</taxon>
        <taxon>Dikarya</taxon>
        <taxon>Ascomycota</taxon>
        <taxon>Pezizomycotina</taxon>
        <taxon>Dothideomycetes</taxon>
        <taxon>Pleosporomycetidae</taxon>
        <taxon>Pleosporales</taxon>
        <taxon>Torulaceae</taxon>
        <taxon>Dendryphion</taxon>
    </lineage>
</organism>
<evidence type="ECO:0000313" key="1">
    <source>
        <dbReference type="EMBL" id="KAH7115135.1"/>
    </source>
</evidence>
<keyword evidence="2" id="KW-1185">Reference proteome</keyword>